<dbReference type="Proteomes" id="UP000799437">
    <property type="component" value="Unassembled WGS sequence"/>
</dbReference>
<name>A0A6A6WBS9_9PEZI</name>
<dbReference type="InterPro" id="IPR002575">
    <property type="entry name" value="Aminoglycoside_PTrfase"/>
</dbReference>
<evidence type="ECO:0000313" key="3">
    <source>
        <dbReference type="Proteomes" id="UP000799437"/>
    </source>
</evidence>
<dbReference type="AlphaFoldDB" id="A0A6A6WBS9"/>
<dbReference type="InterPro" id="IPR011009">
    <property type="entry name" value="Kinase-like_dom_sf"/>
</dbReference>
<proteinExistence type="predicted"/>
<organism evidence="2 3">
    <name type="scientific">Pseudovirgaria hyperparasitica</name>
    <dbReference type="NCBI Taxonomy" id="470096"/>
    <lineage>
        <taxon>Eukaryota</taxon>
        <taxon>Fungi</taxon>
        <taxon>Dikarya</taxon>
        <taxon>Ascomycota</taxon>
        <taxon>Pezizomycotina</taxon>
        <taxon>Dothideomycetes</taxon>
        <taxon>Dothideomycetes incertae sedis</taxon>
        <taxon>Acrospermales</taxon>
        <taxon>Acrospermaceae</taxon>
        <taxon>Pseudovirgaria</taxon>
    </lineage>
</organism>
<dbReference type="Gene3D" id="3.90.1200.10">
    <property type="match status" value="1"/>
</dbReference>
<dbReference type="Pfam" id="PF01636">
    <property type="entry name" value="APH"/>
    <property type="match status" value="1"/>
</dbReference>
<dbReference type="GeneID" id="54487896"/>
<sequence length="294" mass="33646">MNPYEANPDNIPPTDRYADVPLYGRYRPQPTDFVPDAKHINRTTPEALEYWSTVLAKCTESTRIYENQDGGRDVFALGGVIVKSSHLKELLQGRRAHRDYSYADANEVEAIALARTVLDGTTKVPRVYFAAKVNGRDVFVQERIPGVGLNVAWQYISQRQKTSFKQQAREILQRLRTITPTVETSRRSYVIPDPDPVEHRGIQELEREIIFAEDNKDSDLSLMHNDVSQSNCIVDNDRIVGLVDWEMAGFFGWKTAASVHTQIRTPKRENFAAINLPEEMLSDILFWNDLYDVE</sequence>
<protein>
    <recommendedName>
        <fullName evidence="1">Aminoglycoside phosphotransferase domain-containing protein</fullName>
    </recommendedName>
</protein>
<dbReference type="RefSeq" id="XP_033601508.1">
    <property type="nucleotide sequence ID" value="XM_033746842.1"/>
</dbReference>
<reference evidence="2" key="1">
    <citation type="journal article" date="2020" name="Stud. Mycol.">
        <title>101 Dothideomycetes genomes: a test case for predicting lifestyles and emergence of pathogens.</title>
        <authorList>
            <person name="Haridas S."/>
            <person name="Albert R."/>
            <person name="Binder M."/>
            <person name="Bloem J."/>
            <person name="Labutti K."/>
            <person name="Salamov A."/>
            <person name="Andreopoulos B."/>
            <person name="Baker S."/>
            <person name="Barry K."/>
            <person name="Bills G."/>
            <person name="Bluhm B."/>
            <person name="Cannon C."/>
            <person name="Castanera R."/>
            <person name="Culley D."/>
            <person name="Daum C."/>
            <person name="Ezra D."/>
            <person name="Gonzalez J."/>
            <person name="Henrissat B."/>
            <person name="Kuo A."/>
            <person name="Liang C."/>
            <person name="Lipzen A."/>
            <person name="Lutzoni F."/>
            <person name="Magnuson J."/>
            <person name="Mondo S."/>
            <person name="Nolan M."/>
            <person name="Ohm R."/>
            <person name="Pangilinan J."/>
            <person name="Park H.-J."/>
            <person name="Ramirez L."/>
            <person name="Alfaro M."/>
            <person name="Sun H."/>
            <person name="Tritt A."/>
            <person name="Yoshinaga Y."/>
            <person name="Zwiers L.-H."/>
            <person name="Turgeon B."/>
            <person name="Goodwin S."/>
            <person name="Spatafora J."/>
            <person name="Crous P."/>
            <person name="Grigoriev I."/>
        </authorList>
    </citation>
    <scope>NUCLEOTIDE SEQUENCE</scope>
    <source>
        <strain evidence="2">CBS 121739</strain>
    </source>
</reference>
<feature type="domain" description="Aminoglycoside phosphotransferase" evidence="1">
    <location>
        <begin position="112"/>
        <end position="249"/>
    </location>
</feature>
<evidence type="ECO:0000313" key="2">
    <source>
        <dbReference type="EMBL" id="KAF2759057.1"/>
    </source>
</evidence>
<dbReference type="SUPFAM" id="SSF56112">
    <property type="entry name" value="Protein kinase-like (PK-like)"/>
    <property type="match status" value="1"/>
</dbReference>
<accession>A0A6A6WBS9</accession>
<evidence type="ECO:0000259" key="1">
    <source>
        <dbReference type="Pfam" id="PF01636"/>
    </source>
</evidence>
<gene>
    <name evidence="2" type="ORF">EJ05DRAFT_499482</name>
</gene>
<dbReference type="PANTHER" id="PTHR21310">
    <property type="entry name" value="AMINOGLYCOSIDE PHOSPHOTRANSFERASE-RELATED-RELATED"/>
    <property type="match status" value="1"/>
</dbReference>
<keyword evidence="3" id="KW-1185">Reference proteome</keyword>
<dbReference type="InterPro" id="IPR051678">
    <property type="entry name" value="AGP_Transferase"/>
</dbReference>
<dbReference type="EMBL" id="ML996570">
    <property type="protein sequence ID" value="KAF2759057.1"/>
    <property type="molecule type" value="Genomic_DNA"/>
</dbReference>
<dbReference type="OrthoDB" id="8300194at2759"/>